<evidence type="ECO:0000259" key="1">
    <source>
        <dbReference type="SMART" id="SM00849"/>
    </source>
</evidence>
<dbReference type="Pfam" id="PF21221">
    <property type="entry name" value="B_lactamase-like_C"/>
    <property type="match status" value="1"/>
</dbReference>
<dbReference type="InterPro" id="IPR050662">
    <property type="entry name" value="Sec-metab_biosynth-thioest"/>
</dbReference>
<sequence length="350" mass="38405">MNPLESQLAYPFGDVLPAPGSLHDIAPGVRWLRMPLPFALDHINLWLLDDQADGHDGFALVDCGVATDATRNAWEQLFAGPMAGLPLLRVLATHCHPDHVGLSGWLCARFAAPFWATAGEFAFARMMAAGLPGVDGPSAVPHFQRHGLADPEMLEKMKSRHNYYPSLVPSVPASYTRLQDGQVVRIGQHDWRVITGFGHSPEHAALYCDALRLLVSGDMVLPRISTNVSVFAVEPEGNPLQLYLDSLGKFAGLPEDTLVLPSHGRPFRGLHTRIAQLRAHHEARLAEVLVACNEARSAVDIVPIMFRRQLDAHQLSFALGEALAHLHKLWKDGKLRRLTGPDGVIRFALS</sequence>
<accession>A0ABT2BNU7</accession>
<dbReference type="RefSeq" id="WP_258857800.1">
    <property type="nucleotide sequence ID" value="NZ_JANUGV010000006.1"/>
</dbReference>
<dbReference type="Gene3D" id="3.60.15.10">
    <property type="entry name" value="Ribonuclease Z/Hydroxyacylglutathione hydrolase-like"/>
    <property type="match status" value="1"/>
</dbReference>
<dbReference type="SUPFAM" id="SSF56281">
    <property type="entry name" value="Metallo-hydrolase/oxidoreductase"/>
    <property type="match status" value="1"/>
</dbReference>
<keyword evidence="3" id="KW-1185">Reference proteome</keyword>
<dbReference type="SMART" id="SM00849">
    <property type="entry name" value="Lactamase_B"/>
    <property type="match status" value="1"/>
</dbReference>
<feature type="domain" description="Metallo-beta-lactamase" evidence="1">
    <location>
        <begin position="42"/>
        <end position="263"/>
    </location>
</feature>
<gene>
    <name evidence="2" type="ORF">NX773_18670</name>
</gene>
<dbReference type="Proteomes" id="UP001205861">
    <property type="component" value="Unassembled WGS sequence"/>
</dbReference>
<evidence type="ECO:0000313" key="3">
    <source>
        <dbReference type="Proteomes" id="UP001205861"/>
    </source>
</evidence>
<protein>
    <submittedName>
        <fullName evidence="2">MBL fold metallo-hydrolase</fullName>
    </submittedName>
</protein>
<dbReference type="InterPro" id="IPR036866">
    <property type="entry name" value="RibonucZ/Hydroxyglut_hydro"/>
</dbReference>
<dbReference type="EMBL" id="JANUGV010000006">
    <property type="protein sequence ID" value="MCS0610195.1"/>
    <property type="molecule type" value="Genomic_DNA"/>
</dbReference>
<proteinExistence type="predicted"/>
<dbReference type="PANTHER" id="PTHR23131">
    <property type="entry name" value="ENDORIBONUCLEASE LACTB2"/>
    <property type="match status" value="1"/>
</dbReference>
<evidence type="ECO:0000313" key="2">
    <source>
        <dbReference type="EMBL" id="MCS0610195.1"/>
    </source>
</evidence>
<comment type="caution">
    <text evidence="2">The sequence shown here is derived from an EMBL/GenBank/DDBJ whole genome shotgun (WGS) entry which is preliminary data.</text>
</comment>
<dbReference type="Gene3D" id="1.10.10.10">
    <property type="entry name" value="Winged helix-like DNA-binding domain superfamily/Winged helix DNA-binding domain"/>
    <property type="match status" value="1"/>
</dbReference>
<organism evidence="2 3">
    <name type="scientific">Massilia solisilvae</name>
    <dbReference type="NCBI Taxonomy" id="1811225"/>
    <lineage>
        <taxon>Bacteria</taxon>
        <taxon>Pseudomonadati</taxon>
        <taxon>Pseudomonadota</taxon>
        <taxon>Betaproteobacteria</taxon>
        <taxon>Burkholderiales</taxon>
        <taxon>Oxalobacteraceae</taxon>
        <taxon>Telluria group</taxon>
        <taxon>Massilia</taxon>
    </lineage>
</organism>
<name>A0ABT2BNU7_9BURK</name>
<dbReference type="PANTHER" id="PTHR23131:SF4">
    <property type="entry name" value="METALLO-BETA-LACTAMASE SUPERFAMILY POTEIN"/>
    <property type="match status" value="1"/>
</dbReference>
<dbReference type="InterPro" id="IPR048933">
    <property type="entry name" value="B_lactamase-like_C"/>
</dbReference>
<reference evidence="2 3" key="1">
    <citation type="submission" date="2022-08" db="EMBL/GenBank/DDBJ databases">
        <title>Reclassification of Massilia species as members of the genera Telluria, Duganella, Pseudoduganella, Mokoshia gen. nov. and Zemynaea gen. nov. using orthogonal and non-orthogonal genome-based approaches.</title>
        <authorList>
            <person name="Bowman J.P."/>
        </authorList>
    </citation>
    <scope>NUCLEOTIDE SEQUENCE [LARGE SCALE GENOMIC DNA]</scope>
    <source>
        <strain evidence="2 3">JCM 31607</strain>
    </source>
</reference>
<dbReference type="Pfam" id="PF00753">
    <property type="entry name" value="Lactamase_B"/>
    <property type="match status" value="1"/>
</dbReference>
<dbReference type="InterPro" id="IPR001279">
    <property type="entry name" value="Metallo-B-lactamas"/>
</dbReference>
<dbReference type="InterPro" id="IPR036388">
    <property type="entry name" value="WH-like_DNA-bd_sf"/>
</dbReference>